<reference evidence="8" key="1">
    <citation type="journal article" date="2015" name="PLoS Genet.">
        <title>Genome Sequence and Transcriptome Analyses of Chrysochromulina tobin: Metabolic Tools for Enhanced Algal Fitness in the Prominent Order Prymnesiales (Haptophyceae).</title>
        <authorList>
            <person name="Hovde B.T."/>
            <person name="Deodato C.R."/>
            <person name="Hunsperger H.M."/>
            <person name="Ryken S.A."/>
            <person name="Yost W."/>
            <person name="Jha R.K."/>
            <person name="Patterson J."/>
            <person name="Monnat R.J. Jr."/>
            <person name="Barlow S.B."/>
            <person name="Starkenburg S.R."/>
            <person name="Cattolico R.A."/>
        </authorList>
    </citation>
    <scope>NUCLEOTIDE SEQUENCE</scope>
    <source>
        <strain evidence="8">CCMP291</strain>
    </source>
</reference>
<name>A0A0M0J5I9_9EUKA</name>
<gene>
    <name evidence="7" type="ORF">Ctob_000535</name>
</gene>
<dbReference type="InterPro" id="IPR044669">
    <property type="entry name" value="YneE/VCCN1/2-like"/>
</dbReference>
<accession>A0A0M0J5I9</accession>
<proteinExistence type="predicted"/>
<comment type="subcellular location">
    <subcellularLocation>
        <location evidence="1">Membrane</location>
        <topology evidence="1">Multi-pass membrane protein</topology>
    </subcellularLocation>
</comment>
<keyword evidence="6" id="KW-0472">Membrane</keyword>
<evidence type="ECO:0000256" key="1">
    <source>
        <dbReference type="ARBA" id="ARBA00004141"/>
    </source>
</evidence>
<evidence type="ECO:0000256" key="3">
    <source>
        <dbReference type="ARBA" id="ARBA00022692"/>
    </source>
</evidence>
<keyword evidence="8" id="KW-1185">Reference proteome</keyword>
<dbReference type="Pfam" id="PF25539">
    <property type="entry name" value="Bestrophin_2"/>
    <property type="match status" value="1"/>
</dbReference>
<dbReference type="GO" id="GO:0016020">
    <property type="term" value="C:membrane"/>
    <property type="evidence" value="ECO:0007669"/>
    <property type="project" value="UniProtKB-SubCell"/>
</dbReference>
<keyword evidence="2" id="KW-0813">Transport</keyword>
<evidence type="ECO:0000256" key="2">
    <source>
        <dbReference type="ARBA" id="ARBA00022448"/>
    </source>
</evidence>
<dbReference type="Proteomes" id="UP000037460">
    <property type="component" value="Unassembled WGS sequence"/>
</dbReference>
<dbReference type="GO" id="GO:0005254">
    <property type="term" value="F:chloride channel activity"/>
    <property type="evidence" value="ECO:0007669"/>
    <property type="project" value="InterPro"/>
</dbReference>
<dbReference type="PANTHER" id="PTHR33281">
    <property type="entry name" value="UPF0187 PROTEIN YNEE"/>
    <property type="match status" value="1"/>
</dbReference>
<evidence type="ECO:0000313" key="7">
    <source>
        <dbReference type="EMBL" id="KOO21592.1"/>
    </source>
</evidence>
<keyword evidence="5" id="KW-0406">Ion transport</keyword>
<sequence length="472" mass="53011">MLIFRKGTPWMLMFRSAGSAVKESCFEGLFAALLTLILELAVPASYMTTLMVQPYPLLPFQYIAAITLIFRTKIAYSRYWECATASYEMGSRLGDAFTEGITFDELINTNKRQYGEEGAVWLEKRRRFQALLLRRFSLMHALAMQYLRRDDCLKNLVASDGREPNVPLGAGAFGGMEQPTSRADPKWQQLEVLGGITESELASLENTPDRVGYVFAQIMHISAQRRCDGGLGSDAPLISRYWQTLSDGHLGMRQARKIEDIPFPWPYTQAVSVMTRLFTLTTPLYLAHFANCSSVVGKCDHRNWWVAPFLAFMTVSAYVAIDAVAHALEDPYVHPPNDLPANAIQAAFNNRLLTVFDSVRRPADGAVPVNMADDPKYWDHWAELEADDVRLATLDLLREWRAHGTKDCTEQKSPSYRSKGMVATPGLVDLSSGIKPTKMKLSITDGGIVVKLLREGRRPCRERLDDDVIEVV</sequence>
<evidence type="ECO:0000256" key="6">
    <source>
        <dbReference type="ARBA" id="ARBA00023136"/>
    </source>
</evidence>
<comment type="caution">
    <text evidence="7">The sequence shown here is derived from an EMBL/GenBank/DDBJ whole genome shotgun (WGS) entry which is preliminary data.</text>
</comment>
<keyword evidence="3" id="KW-0812">Transmembrane</keyword>
<dbReference type="EMBL" id="JWZX01003350">
    <property type="protein sequence ID" value="KOO21592.1"/>
    <property type="molecule type" value="Genomic_DNA"/>
</dbReference>
<protein>
    <submittedName>
        <fullName evidence="7">Uncharacterized protein</fullName>
    </submittedName>
</protein>
<keyword evidence="4" id="KW-1133">Transmembrane helix</keyword>
<dbReference type="PANTHER" id="PTHR33281:SF20">
    <property type="match status" value="1"/>
</dbReference>
<dbReference type="OrthoDB" id="1368at2759"/>
<evidence type="ECO:0000256" key="5">
    <source>
        <dbReference type="ARBA" id="ARBA00023065"/>
    </source>
</evidence>
<organism evidence="7 8">
    <name type="scientific">Chrysochromulina tobinii</name>
    <dbReference type="NCBI Taxonomy" id="1460289"/>
    <lineage>
        <taxon>Eukaryota</taxon>
        <taxon>Haptista</taxon>
        <taxon>Haptophyta</taxon>
        <taxon>Prymnesiophyceae</taxon>
        <taxon>Prymnesiales</taxon>
        <taxon>Chrysochromulinaceae</taxon>
        <taxon>Chrysochromulina</taxon>
    </lineage>
</organism>
<evidence type="ECO:0000313" key="8">
    <source>
        <dbReference type="Proteomes" id="UP000037460"/>
    </source>
</evidence>
<dbReference type="AlphaFoldDB" id="A0A0M0J5I9"/>
<evidence type="ECO:0000256" key="4">
    <source>
        <dbReference type="ARBA" id="ARBA00022989"/>
    </source>
</evidence>